<evidence type="ECO:0000313" key="2">
    <source>
        <dbReference type="EMBL" id="GAA5501837.1"/>
    </source>
</evidence>
<gene>
    <name evidence="2" type="ORF">Dxin01_01576</name>
</gene>
<keyword evidence="1" id="KW-0732">Signal</keyword>
<evidence type="ECO:0008006" key="4">
    <source>
        <dbReference type="Google" id="ProtNLM"/>
    </source>
</evidence>
<dbReference type="EMBL" id="BAABRN010000014">
    <property type="protein sequence ID" value="GAA5501837.1"/>
    <property type="molecule type" value="Genomic_DNA"/>
</dbReference>
<organism evidence="2 3">
    <name type="scientific">Deinococcus xinjiangensis</name>
    <dbReference type="NCBI Taxonomy" id="457454"/>
    <lineage>
        <taxon>Bacteria</taxon>
        <taxon>Thermotogati</taxon>
        <taxon>Deinococcota</taxon>
        <taxon>Deinococci</taxon>
        <taxon>Deinococcales</taxon>
        <taxon>Deinococcaceae</taxon>
        <taxon>Deinococcus</taxon>
    </lineage>
</organism>
<accession>A0ABP9V982</accession>
<feature type="signal peptide" evidence="1">
    <location>
        <begin position="1"/>
        <end position="19"/>
    </location>
</feature>
<dbReference type="RefSeq" id="WP_353541811.1">
    <property type="nucleotide sequence ID" value="NZ_BAABRN010000014.1"/>
</dbReference>
<comment type="caution">
    <text evidence="2">The sequence shown here is derived from an EMBL/GenBank/DDBJ whole genome shotgun (WGS) entry which is preliminary data.</text>
</comment>
<proteinExistence type="predicted"/>
<protein>
    <recommendedName>
        <fullName evidence="4">Outer membrane protein beta-barrel domain-containing protein</fullName>
    </recommendedName>
</protein>
<keyword evidence="3" id="KW-1185">Reference proteome</keyword>
<dbReference type="Proteomes" id="UP001458946">
    <property type="component" value="Unassembled WGS sequence"/>
</dbReference>
<evidence type="ECO:0000256" key="1">
    <source>
        <dbReference type="SAM" id="SignalP"/>
    </source>
</evidence>
<sequence>MKKALIGLLTLSALSTASAANYVGGSVSIKNGIGGLNLHYQQDRNATSAMRYSLDLDALNVGSGGVSVGGSVDYLANIPNQTAMTTPITPYYGLGLGAGVALGSGSAVALYPHGVLGAKFQLSNPLSIFAEGNAGPRVVLASGASNVGFGWGARVGVNYMIGY</sequence>
<reference evidence="2 3" key="1">
    <citation type="submission" date="2024-02" db="EMBL/GenBank/DDBJ databases">
        <title>Deinococcus xinjiangensis NBRC 107630.</title>
        <authorList>
            <person name="Ichikawa N."/>
            <person name="Katano-Makiyama Y."/>
            <person name="Hidaka K."/>
        </authorList>
    </citation>
    <scope>NUCLEOTIDE SEQUENCE [LARGE SCALE GENOMIC DNA]</scope>
    <source>
        <strain evidence="2 3">NBRC 107630</strain>
    </source>
</reference>
<name>A0ABP9V982_9DEIO</name>
<evidence type="ECO:0000313" key="3">
    <source>
        <dbReference type="Proteomes" id="UP001458946"/>
    </source>
</evidence>
<feature type="chain" id="PRO_5046064569" description="Outer membrane protein beta-barrel domain-containing protein" evidence="1">
    <location>
        <begin position="20"/>
        <end position="163"/>
    </location>
</feature>